<dbReference type="Proteomes" id="UP000036403">
    <property type="component" value="Unassembled WGS sequence"/>
</dbReference>
<reference evidence="1 2" key="1">
    <citation type="submission" date="2015-04" db="EMBL/GenBank/DDBJ databases">
        <title>Lasius niger genome sequencing.</title>
        <authorList>
            <person name="Konorov E.A."/>
            <person name="Nikitin M.A."/>
            <person name="Kirill M.V."/>
            <person name="Chang P."/>
        </authorList>
    </citation>
    <scope>NUCLEOTIDE SEQUENCE [LARGE SCALE GENOMIC DNA]</scope>
    <source>
        <tissue evidence="1">Whole</tissue>
    </source>
</reference>
<dbReference type="EMBL" id="LBMM01010010">
    <property type="protein sequence ID" value="KMQ87724.1"/>
    <property type="molecule type" value="Genomic_DNA"/>
</dbReference>
<comment type="caution">
    <text evidence="1">The sequence shown here is derived from an EMBL/GenBank/DDBJ whole genome shotgun (WGS) entry which is preliminary data.</text>
</comment>
<organism evidence="1 2">
    <name type="scientific">Lasius niger</name>
    <name type="common">Black garden ant</name>
    <dbReference type="NCBI Taxonomy" id="67767"/>
    <lineage>
        <taxon>Eukaryota</taxon>
        <taxon>Metazoa</taxon>
        <taxon>Ecdysozoa</taxon>
        <taxon>Arthropoda</taxon>
        <taxon>Hexapoda</taxon>
        <taxon>Insecta</taxon>
        <taxon>Pterygota</taxon>
        <taxon>Neoptera</taxon>
        <taxon>Endopterygota</taxon>
        <taxon>Hymenoptera</taxon>
        <taxon>Apocrita</taxon>
        <taxon>Aculeata</taxon>
        <taxon>Formicoidea</taxon>
        <taxon>Formicidae</taxon>
        <taxon>Formicinae</taxon>
        <taxon>Lasius</taxon>
        <taxon>Lasius</taxon>
    </lineage>
</organism>
<dbReference type="PaxDb" id="67767-A0A0J7KBU7"/>
<name>A0A0J7KBU7_LASNI</name>
<dbReference type="AlphaFoldDB" id="A0A0J7KBU7"/>
<accession>A0A0J7KBU7</accession>
<evidence type="ECO:0000313" key="2">
    <source>
        <dbReference type="Proteomes" id="UP000036403"/>
    </source>
</evidence>
<evidence type="ECO:0000313" key="1">
    <source>
        <dbReference type="EMBL" id="KMQ87724.1"/>
    </source>
</evidence>
<keyword evidence="2" id="KW-1185">Reference proteome</keyword>
<proteinExistence type="predicted"/>
<sequence>MRISHIQGRLEQQQSLSILIARSLENFTKIPTNDLTFRVINARLTSLKDNWDKFSIVHDAIMISINQLSATDQKLIRSHAYFTDNIYSVTYEHYLECLDRMNLHLDAEEQLKEGSSLTQSLSQSTTNQ</sequence>
<protein>
    <submittedName>
        <fullName evidence="1">Metal transporter</fullName>
    </submittedName>
</protein>
<gene>
    <name evidence="1" type="ORF">RF55_12910</name>
</gene>